<proteinExistence type="predicted"/>
<evidence type="ECO:0000313" key="2">
    <source>
        <dbReference type="Proteomes" id="UP000821845"/>
    </source>
</evidence>
<name>A0ACB7TCF4_HYAAI</name>
<dbReference type="EMBL" id="CM023481">
    <property type="protein sequence ID" value="KAH6944633.1"/>
    <property type="molecule type" value="Genomic_DNA"/>
</dbReference>
<dbReference type="Proteomes" id="UP000821845">
    <property type="component" value="Chromosome 1"/>
</dbReference>
<comment type="caution">
    <text evidence="1">The sequence shown here is derived from an EMBL/GenBank/DDBJ whole genome shotgun (WGS) entry which is preliminary data.</text>
</comment>
<reference evidence="1" key="1">
    <citation type="submission" date="2020-05" db="EMBL/GenBank/DDBJ databases">
        <title>Large-scale comparative analyses of tick genomes elucidate their genetic diversity and vector capacities.</title>
        <authorList>
            <person name="Jia N."/>
            <person name="Wang J."/>
            <person name="Shi W."/>
            <person name="Du L."/>
            <person name="Sun Y."/>
            <person name="Zhan W."/>
            <person name="Jiang J."/>
            <person name="Wang Q."/>
            <person name="Zhang B."/>
            <person name="Ji P."/>
            <person name="Sakyi L.B."/>
            <person name="Cui X."/>
            <person name="Yuan T."/>
            <person name="Jiang B."/>
            <person name="Yang W."/>
            <person name="Lam T.T.-Y."/>
            <person name="Chang Q."/>
            <person name="Ding S."/>
            <person name="Wang X."/>
            <person name="Zhu J."/>
            <person name="Ruan X."/>
            <person name="Zhao L."/>
            <person name="Wei J."/>
            <person name="Que T."/>
            <person name="Du C."/>
            <person name="Cheng J."/>
            <person name="Dai P."/>
            <person name="Han X."/>
            <person name="Huang E."/>
            <person name="Gao Y."/>
            <person name="Liu J."/>
            <person name="Shao H."/>
            <person name="Ye R."/>
            <person name="Li L."/>
            <person name="Wei W."/>
            <person name="Wang X."/>
            <person name="Wang C."/>
            <person name="Yang T."/>
            <person name="Huo Q."/>
            <person name="Li W."/>
            <person name="Guo W."/>
            <person name="Chen H."/>
            <person name="Zhou L."/>
            <person name="Ni X."/>
            <person name="Tian J."/>
            <person name="Zhou Y."/>
            <person name="Sheng Y."/>
            <person name="Liu T."/>
            <person name="Pan Y."/>
            <person name="Xia L."/>
            <person name="Li J."/>
            <person name="Zhao F."/>
            <person name="Cao W."/>
        </authorList>
    </citation>
    <scope>NUCLEOTIDE SEQUENCE</scope>
    <source>
        <strain evidence="1">Hyas-2018</strain>
    </source>
</reference>
<keyword evidence="2" id="KW-1185">Reference proteome</keyword>
<organism evidence="1 2">
    <name type="scientific">Hyalomma asiaticum</name>
    <name type="common">Tick</name>
    <dbReference type="NCBI Taxonomy" id="266040"/>
    <lineage>
        <taxon>Eukaryota</taxon>
        <taxon>Metazoa</taxon>
        <taxon>Ecdysozoa</taxon>
        <taxon>Arthropoda</taxon>
        <taxon>Chelicerata</taxon>
        <taxon>Arachnida</taxon>
        <taxon>Acari</taxon>
        <taxon>Parasitiformes</taxon>
        <taxon>Ixodida</taxon>
        <taxon>Ixodoidea</taxon>
        <taxon>Ixodidae</taxon>
        <taxon>Hyalomminae</taxon>
        <taxon>Hyalomma</taxon>
    </lineage>
</organism>
<accession>A0ACB7TCF4</accession>
<gene>
    <name evidence="1" type="ORF">HPB50_004410</name>
</gene>
<protein>
    <submittedName>
        <fullName evidence="1">Uncharacterized protein</fullName>
    </submittedName>
</protein>
<evidence type="ECO:0000313" key="1">
    <source>
        <dbReference type="EMBL" id="KAH6944633.1"/>
    </source>
</evidence>
<sequence>MNEGFDYFPRDLLLSDEDFHINGKRGSAEVNAIDYVQLHSLRRLHAVVQECLRLYPPIVSFVARTCSQDTMLAGFKIPAGVHIMTHLWFLHHDPDFWSEPFRFNPDRFFASPTPNIDRNKVSPSSLTNYRSPHPASYAPFGFGPRECLGKRFAMLVLKTVVFKVVSNYRLSLPDADDKINTLKIKTRAMMIHPQENIKLLVERRNVS</sequence>